<dbReference type="GO" id="GO:0006364">
    <property type="term" value="P:rRNA processing"/>
    <property type="evidence" value="ECO:0007669"/>
    <property type="project" value="UniProtKB-KW"/>
</dbReference>
<dbReference type="PANTHER" id="PTHR12416">
    <property type="entry name" value="RRNA-PROCESSING PROTEIN UTP23 HOMOLOG"/>
    <property type="match status" value="1"/>
</dbReference>
<dbReference type="Gene3D" id="3.40.50.1010">
    <property type="entry name" value="5'-nuclease"/>
    <property type="match status" value="1"/>
</dbReference>
<comment type="subcellular location">
    <subcellularLocation>
        <location evidence="1">Nucleus</location>
        <location evidence="1">Nucleolus</location>
    </subcellularLocation>
</comment>
<name>A0A6B2EFU5_9DIPT</name>
<reference evidence="10" key="1">
    <citation type="submission" date="2019-10" db="EMBL/GenBank/DDBJ databases">
        <title>Short sand fly seasons in Tbilisi, Georgia, hinder development of host immunity to saliva of the visceral leishmaniasis vector Phlebotomus kandelakii.</title>
        <authorList>
            <person name="Oliveira F."/>
            <person name="Giorgobiani E."/>
            <person name="Guimaraes-Costa A.B."/>
            <person name="Abdeladhim M."/>
            <person name="Oristian J."/>
            <person name="Tskhvaradze L."/>
            <person name="Tsertsvadze N."/>
            <person name="Zakalashvili M."/>
            <person name="Valenzuela J.G."/>
            <person name="Kamhawi S."/>
        </authorList>
    </citation>
    <scope>NUCLEOTIDE SEQUENCE</scope>
    <source>
        <strain evidence="10">Wild-capture in Tbilisi</strain>
        <tissue evidence="10">Salivary glands</tissue>
    </source>
</reference>
<feature type="compositionally biased region" description="Basic and acidic residues" evidence="8">
    <location>
        <begin position="222"/>
        <end position="232"/>
    </location>
</feature>
<evidence type="ECO:0000256" key="5">
    <source>
        <dbReference type="ARBA" id="ARBA00037300"/>
    </source>
</evidence>
<dbReference type="Pfam" id="PF04900">
    <property type="entry name" value="Fcf1"/>
    <property type="match status" value="1"/>
</dbReference>
<evidence type="ECO:0000256" key="7">
    <source>
        <dbReference type="ARBA" id="ARBA00071400"/>
    </source>
</evidence>
<keyword evidence="3" id="KW-0698">rRNA processing</keyword>
<evidence type="ECO:0000256" key="1">
    <source>
        <dbReference type="ARBA" id="ARBA00004604"/>
    </source>
</evidence>
<organism evidence="10">
    <name type="scientific">Phlebotomus kandelakii</name>
    <dbReference type="NCBI Taxonomy" id="1109342"/>
    <lineage>
        <taxon>Eukaryota</taxon>
        <taxon>Metazoa</taxon>
        <taxon>Ecdysozoa</taxon>
        <taxon>Arthropoda</taxon>
        <taxon>Hexapoda</taxon>
        <taxon>Insecta</taxon>
        <taxon>Pterygota</taxon>
        <taxon>Neoptera</taxon>
        <taxon>Endopterygota</taxon>
        <taxon>Diptera</taxon>
        <taxon>Nematocera</taxon>
        <taxon>Psychodoidea</taxon>
        <taxon>Psychodidae</taxon>
        <taxon>Phlebotomus</taxon>
        <taxon>Larroussius</taxon>
    </lineage>
</organism>
<dbReference type="GO" id="GO:0032040">
    <property type="term" value="C:small-subunit processome"/>
    <property type="evidence" value="ECO:0007669"/>
    <property type="project" value="InterPro"/>
</dbReference>
<evidence type="ECO:0000256" key="6">
    <source>
        <dbReference type="ARBA" id="ARBA00038503"/>
    </source>
</evidence>
<keyword evidence="2" id="KW-0690">Ribosome biogenesis</keyword>
<protein>
    <recommendedName>
        <fullName evidence="7">rRNA-processing protein UTP23 homolog</fullName>
    </recommendedName>
</protein>
<comment type="similarity">
    <text evidence="6">Belongs to the UTP23/FCF1 family. UTP23 subfamily.</text>
</comment>
<dbReference type="FunFam" id="3.40.50.1010:FF:000006">
    <property type="entry name" value="rRNA-processing protein UTP23 homolog"/>
    <property type="match status" value="1"/>
</dbReference>
<dbReference type="InterPro" id="IPR006984">
    <property type="entry name" value="Fcf1/UTP23"/>
</dbReference>
<feature type="region of interest" description="Disordered" evidence="8">
    <location>
        <begin position="173"/>
        <end position="232"/>
    </location>
</feature>
<evidence type="ECO:0000256" key="8">
    <source>
        <dbReference type="SAM" id="MobiDB-lite"/>
    </source>
</evidence>
<comment type="function">
    <text evidence="5">Involved in rRNA-processing and ribosome biogenesis.</text>
</comment>
<feature type="compositionally biased region" description="Basic residues" evidence="8">
    <location>
        <begin position="212"/>
        <end position="221"/>
    </location>
</feature>
<dbReference type="SUPFAM" id="SSF88723">
    <property type="entry name" value="PIN domain-like"/>
    <property type="match status" value="1"/>
</dbReference>
<feature type="compositionally biased region" description="Basic and acidic residues" evidence="8">
    <location>
        <begin position="200"/>
        <end position="211"/>
    </location>
</feature>
<feature type="domain" description="UTP23 sensor motif region" evidence="9">
    <location>
        <begin position="180"/>
        <end position="197"/>
    </location>
</feature>
<evidence type="ECO:0000313" key="10">
    <source>
        <dbReference type="EMBL" id="NBJ62015.1"/>
    </source>
</evidence>
<dbReference type="AlphaFoldDB" id="A0A6B2EFU5"/>
<evidence type="ECO:0000256" key="3">
    <source>
        <dbReference type="ARBA" id="ARBA00022552"/>
    </source>
</evidence>
<dbReference type="InterPro" id="IPR029060">
    <property type="entry name" value="PIN-like_dom_sf"/>
</dbReference>
<dbReference type="InterPro" id="IPR057776">
    <property type="entry name" value="UTP23_sensor"/>
</dbReference>
<dbReference type="EMBL" id="GIFK01004312">
    <property type="protein sequence ID" value="NBJ62015.1"/>
    <property type="molecule type" value="Transcribed_RNA"/>
</dbReference>
<dbReference type="Pfam" id="PF24779">
    <property type="entry name" value="UTP23_sensor"/>
    <property type="match status" value="1"/>
</dbReference>
<keyword evidence="4" id="KW-0539">Nucleus</keyword>
<sequence>MKVKRRNKLLKYLDFYKLNYGFRQPYQVLVDATFCHHALSKRIKINDQIINYLDAEIKFVSTRCCIMETESLGAAFSKTTFVLKSFAVHKCSHAGEKISGSTCIKSLAPQSRYIVATQDKTLQNWCRRRPGQPLLYFHGVTPVFEAPSDATKASVNEELQRQLNDLGTLKVESKEGPVVKKKRKKNPNPLSCLKKKKKPHQEAHKTDFESKKNRKRIKIPQHVKEQLKASGN</sequence>
<evidence type="ECO:0000256" key="4">
    <source>
        <dbReference type="ARBA" id="ARBA00023242"/>
    </source>
</evidence>
<proteinExistence type="inferred from homology"/>
<evidence type="ECO:0000256" key="2">
    <source>
        <dbReference type="ARBA" id="ARBA00022517"/>
    </source>
</evidence>
<evidence type="ECO:0000259" key="9">
    <source>
        <dbReference type="Pfam" id="PF24779"/>
    </source>
</evidence>
<accession>A0A6B2EFU5</accession>